<feature type="transmembrane region" description="Helical" evidence="1">
    <location>
        <begin position="85"/>
        <end position="104"/>
    </location>
</feature>
<dbReference type="EMBL" id="CAJNOM010000114">
    <property type="protein sequence ID" value="CAF1075849.1"/>
    <property type="molecule type" value="Genomic_DNA"/>
</dbReference>
<keyword evidence="1" id="KW-1133">Transmembrane helix</keyword>
<dbReference type="OrthoDB" id="6133584at2759"/>
<dbReference type="AlphaFoldDB" id="A0A814MBP2"/>
<dbReference type="SUPFAM" id="SSF81321">
    <property type="entry name" value="Family A G protein-coupled receptor-like"/>
    <property type="match status" value="1"/>
</dbReference>
<name>A0A814MBP2_9BILA</name>
<keyword evidence="4" id="KW-1185">Reference proteome</keyword>
<evidence type="ECO:0000313" key="4">
    <source>
        <dbReference type="Proteomes" id="UP000663832"/>
    </source>
</evidence>
<reference evidence="3" key="1">
    <citation type="submission" date="2021-02" db="EMBL/GenBank/DDBJ databases">
        <authorList>
            <person name="Nowell W R."/>
        </authorList>
    </citation>
    <scope>NUCLEOTIDE SEQUENCE</scope>
</reference>
<protein>
    <submittedName>
        <fullName evidence="3">Uncharacterized protein</fullName>
    </submittedName>
</protein>
<sequence length="161" mass="18857">MYEYISRGLFDDVEEQRVWCVTLYSKPLYDSTIAILFLHLLIPLIINLGSAVLIVCTVSRQRALSQLRQTCYQHFKEQLYEHKHLIIGPIILVILALPLVVTASLFRCVKASHNSWWLLCSYFISFIPSTLTFIIYILPSDLYSKEFKKSFENLRQCLRLH</sequence>
<dbReference type="Proteomes" id="UP000663832">
    <property type="component" value="Unassembled WGS sequence"/>
</dbReference>
<proteinExistence type="predicted"/>
<evidence type="ECO:0000256" key="1">
    <source>
        <dbReference type="SAM" id="Phobius"/>
    </source>
</evidence>
<dbReference type="Gene3D" id="1.20.1070.10">
    <property type="entry name" value="Rhodopsin 7-helix transmembrane proteins"/>
    <property type="match status" value="1"/>
</dbReference>
<organism evidence="3 4">
    <name type="scientific">Adineta steineri</name>
    <dbReference type="NCBI Taxonomy" id="433720"/>
    <lineage>
        <taxon>Eukaryota</taxon>
        <taxon>Metazoa</taxon>
        <taxon>Spiralia</taxon>
        <taxon>Gnathifera</taxon>
        <taxon>Rotifera</taxon>
        <taxon>Eurotatoria</taxon>
        <taxon>Bdelloidea</taxon>
        <taxon>Adinetida</taxon>
        <taxon>Adinetidae</taxon>
        <taxon>Adineta</taxon>
    </lineage>
</organism>
<evidence type="ECO:0000313" key="3">
    <source>
        <dbReference type="EMBL" id="CAF1075849.1"/>
    </source>
</evidence>
<feature type="transmembrane region" description="Helical" evidence="1">
    <location>
        <begin position="116"/>
        <end position="138"/>
    </location>
</feature>
<evidence type="ECO:0000313" key="2">
    <source>
        <dbReference type="EMBL" id="CAF1005637.1"/>
    </source>
</evidence>
<dbReference type="EMBL" id="CAJNOM010000082">
    <property type="protein sequence ID" value="CAF1005637.1"/>
    <property type="molecule type" value="Genomic_DNA"/>
</dbReference>
<feature type="transmembrane region" description="Helical" evidence="1">
    <location>
        <begin position="33"/>
        <end position="58"/>
    </location>
</feature>
<comment type="caution">
    <text evidence="3">The sequence shown here is derived from an EMBL/GenBank/DDBJ whole genome shotgun (WGS) entry which is preliminary data.</text>
</comment>
<keyword evidence="1" id="KW-0812">Transmembrane</keyword>
<keyword evidence="1" id="KW-0472">Membrane</keyword>
<gene>
    <name evidence="2" type="ORF">QVE165_LOCUS15177</name>
    <name evidence="3" type="ORF">QVE165_LOCUS18946</name>
</gene>
<accession>A0A814MBP2</accession>